<evidence type="ECO:0000313" key="2">
    <source>
        <dbReference type="EMBL" id="MVW74281.1"/>
    </source>
</evidence>
<dbReference type="Pfam" id="PF10027">
    <property type="entry name" value="DUF2269"/>
    <property type="match status" value="1"/>
</dbReference>
<feature type="transmembrane region" description="Helical" evidence="1">
    <location>
        <begin position="119"/>
        <end position="143"/>
    </location>
</feature>
<comment type="caution">
    <text evidence="2">The sequence shown here is derived from an EMBL/GenBank/DDBJ whole genome shotgun (WGS) entry which is preliminary data.</text>
</comment>
<keyword evidence="1" id="KW-0472">Membrane</keyword>
<gene>
    <name evidence="2" type="ORF">GJV18_03020</name>
</gene>
<feature type="transmembrane region" description="Helical" evidence="1">
    <location>
        <begin position="12"/>
        <end position="30"/>
    </location>
</feature>
<protein>
    <submittedName>
        <fullName evidence="2">DUF2269 family protein</fullName>
    </submittedName>
</protein>
<feature type="transmembrane region" description="Helical" evidence="1">
    <location>
        <begin position="82"/>
        <end position="107"/>
    </location>
</feature>
<dbReference type="EMBL" id="WKJZ01000001">
    <property type="protein sequence ID" value="MVW74281.1"/>
    <property type="molecule type" value="Genomic_DNA"/>
</dbReference>
<feature type="transmembrane region" description="Helical" evidence="1">
    <location>
        <begin position="50"/>
        <end position="70"/>
    </location>
</feature>
<evidence type="ECO:0000256" key="1">
    <source>
        <dbReference type="SAM" id="Phobius"/>
    </source>
</evidence>
<proteinExistence type="predicted"/>
<dbReference type="Proteomes" id="UP000429555">
    <property type="component" value="Unassembled WGS sequence"/>
</dbReference>
<keyword evidence="3" id="KW-1185">Reference proteome</keyword>
<reference evidence="2 3" key="1">
    <citation type="submission" date="2019-11" db="EMBL/GenBank/DDBJ databases">
        <title>Pseudomonas flavidum sp. nov., isolated from Baiyang Lake.</title>
        <authorList>
            <person name="Zhao Y."/>
        </authorList>
    </citation>
    <scope>NUCLEOTIDE SEQUENCE [LARGE SCALE GENOMIC DNA]</scope>
    <source>
        <strain evidence="3">R-22-3 w-18</strain>
    </source>
</reference>
<evidence type="ECO:0000313" key="3">
    <source>
        <dbReference type="Proteomes" id="UP000429555"/>
    </source>
</evidence>
<dbReference type="RefSeq" id="WP_160343241.1">
    <property type="nucleotide sequence ID" value="NZ_WKJZ01000001.1"/>
</dbReference>
<dbReference type="AlphaFoldDB" id="A0A6I4KRK3"/>
<name>A0A6I4KRK3_9PSED</name>
<sequence>MEHYPLLKMLHMLPGILLLIGVPVHLFMLWKAQRSGDAAVLQRKLKRTRLISLPVLGLLALSLPVTGMVLVDMVGWPLSQTWLLASSLLFVVLMLVGLLLAGRLGAWQALNGAPAPKRLLGFCAVYAGLILLLLLVIMGLMGAKPA</sequence>
<accession>A0A6I4KRK3</accession>
<dbReference type="InterPro" id="IPR018729">
    <property type="entry name" value="DUF2269_transmembrane"/>
</dbReference>
<organism evidence="2 3">
    <name type="scientific">Pseudomonas xionganensis</name>
    <dbReference type="NCBI Taxonomy" id="2654845"/>
    <lineage>
        <taxon>Bacteria</taxon>
        <taxon>Pseudomonadati</taxon>
        <taxon>Pseudomonadota</taxon>
        <taxon>Gammaproteobacteria</taxon>
        <taxon>Pseudomonadales</taxon>
        <taxon>Pseudomonadaceae</taxon>
        <taxon>Pseudomonas</taxon>
    </lineage>
</organism>
<keyword evidence="1" id="KW-1133">Transmembrane helix</keyword>
<keyword evidence="1" id="KW-0812">Transmembrane</keyword>